<feature type="region of interest" description="Disordered" evidence="1">
    <location>
        <begin position="1"/>
        <end position="27"/>
    </location>
</feature>
<reference evidence="3" key="1">
    <citation type="submission" date="2016-03" db="EMBL/GenBank/DDBJ databases">
        <authorList>
            <person name="Guldener U."/>
        </authorList>
    </citation>
    <scope>NUCLEOTIDE SEQUENCE [LARGE SCALE GENOMIC DNA]</scope>
    <source>
        <strain evidence="3">04CH-RAC-A.6.1</strain>
    </source>
</reference>
<sequence length="83" mass="9470">MDRITFRTPRDPTISAYYDMPGPNSPLEQYPGYKISKETEQSFAANQRETARPGPMKSQMPQDVAKFLTDHNSNISRNDGYVN</sequence>
<proteinExistence type="predicted"/>
<feature type="region of interest" description="Disordered" evidence="1">
    <location>
        <begin position="42"/>
        <end position="83"/>
    </location>
</feature>
<evidence type="ECO:0000313" key="3">
    <source>
        <dbReference type="Proteomes" id="UP000178912"/>
    </source>
</evidence>
<evidence type="ECO:0000256" key="1">
    <source>
        <dbReference type="SAM" id="MobiDB-lite"/>
    </source>
</evidence>
<dbReference type="AlphaFoldDB" id="A0A1E1KLE8"/>
<feature type="compositionally biased region" description="Basic and acidic residues" evidence="1">
    <location>
        <begin position="1"/>
        <end position="10"/>
    </location>
</feature>
<name>A0A1E1KLE8_9HELO</name>
<protein>
    <submittedName>
        <fullName evidence="2">Uncharacterized protein</fullName>
    </submittedName>
</protein>
<dbReference type="Proteomes" id="UP000178912">
    <property type="component" value="Unassembled WGS sequence"/>
</dbReference>
<gene>
    <name evidence="2" type="ORF">RAG0_07422</name>
</gene>
<evidence type="ECO:0000313" key="2">
    <source>
        <dbReference type="EMBL" id="CZS98858.1"/>
    </source>
</evidence>
<accession>A0A1E1KLE8</accession>
<dbReference type="EMBL" id="FJUX01000038">
    <property type="protein sequence ID" value="CZS98858.1"/>
    <property type="molecule type" value="Genomic_DNA"/>
</dbReference>
<keyword evidence="3" id="KW-1185">Reference proteome</keyword>
<organism evidence="2 3">
    <name type="scientific">Rhynchosporium agropyri</name>
    <dbReference type="NCBI Taxonomy" id="914238"/>
    <lineage>
        <taxon>Eukaryota</taxon>
        <taxon>Fungi</taxon>
        <taxon>Dikarya</taxon>
        <taxon>Ascomycota</taxon>
        <taxon>Pezizomycotina</taxon>
        <taxon>Leotiomycetes</taxon>
        <taxon>Helotiales</taxon>
        <taxon>Ploettnerulaceae</taxon>
        <taxon>Rhynchosporium</taxon>
    </lineage>
</organism>